<name>A0AAV8R0W5_ENSVE</name>
<accession>A0AAV8R0W5</accession>
<gene>
    <name evidence="2" type="ORF">OPV22_013450</name>
</gene>
<comment type="caution">
    <text evidence="2">The sequence shown here is derived from an EMBL/GenBank/DDBJ whole genome shotgun (WGS) entry which is preliminary data.</text>
</comment>
<reference evidence="2 3" key="1">
    <citation type="submission" date="2022-12" db="EMBL/GenBank/DDBJ databases">
        <title>Chromosome-scale assembly of the Ensete ventricosum genome.</title>
        <authorList>
            <person name="Dussert Y."/>
            <person name="Stocks J."/>
            <person name="Wendawek A."/>
            <person name="Woldeyes F."/>
            <person name="Nichols R.A."/>
            <person name="Borrell J.S."/>
        </authorList>
    </citation>
    <scope>NUCLEOTIDE SEQUENCE [LARGE SCALE GENOMIC DNA]</scope>
    <source>
        <strain evidence="3">cv. Maze</strain>
        <tissue evidence="2">Seeds</tissue>
    </source>
</reference>
<keyword evidence="3" id="KW-1185">Reference proteome</keyword>
<proteinExistence type="predicted"/>
<dbReference type="EMBL" id="JAQQAF010000004">
    <property type="protein sequence ID" value="KAJ8491729.1"/>
    <property type="molecule type" value="Genomic_DNA"/>
</dbReference>
<dbReference type="AlphaFoldDB" id="A0AAV8R0W5"/>
<evidence type="ECO:0000313" key="3">
    <source>
        <dbReference type="Proteomes" id="UP001222027"/>
    </source>
</evidence>
<feature type="region of interest" description="Disordered" evidence="1">
    <location>
        <begin position="17"/>
        <end position="39"/>
    </location>
</feature>
<sequence length="90" mass="10094">MKRCFLCRLAQANASVKTSNTERRSSHWSLTTGPTSPKRQIHVSYPSRVLFPRSAPFLLPVAPTHDPVCPPPVRGFGPKFQIRCESWFGA</sequence>
<evidence type="ECO:0000256" key="1">
    <source>
        <dbReference type="SAM" id="MobiDB-lite"/>
    </source>
</evidence>
<protein>
    <submittedName>
        <fullName evidence="2">Uncharacterized protein</fullName>
    </submittedName>
</protein>
<feature type="compositionally biased region" description="Polar residues" evidence="1">
    <location>
        <begin position="27"/>
        <end position="38"/>
    </location>
</feature>
<dbReference type="Proteomes" id="UP001222027">
    <property type="component" value="Unassembled WGS sequence"/>
</dbReference>
<evidence type="ECO:0000313" key="2">
    <source>
        <dbReference type="EMBL" id="KAJ8491729.1"/>
    </source>
</evidence>
<organism evidence="2 3">
    <name type="scientific">Ensete ventricosum</name>
    <name type="common">Abyssinian banana</name>
    <name type="synonym">Musa ensete</name>
    <dbReference type="NCBI Taxonomy" id="4639"/>
    <lineage>
        <taxon>Eukaryota</taxon>
        <taxon>Viridiplantae</taxon>
        <taxon>Streptophyta</taxon>
        <taxon>Embryophyta</taxon>
        <taxon>Tracheophyta</taxon>
        <taxon>Spermatophyta</taxon>
        <taxon>Magnoliopsida</taxon>
        <taxon>Liliopsida</taxon>
        <taxon>Zingiberales</taxon>
        <taxon>Musaceae</taxon>
        <taxon>Ensete</taxon>
    </lineage>
</organism>